<evidence type="ECO:0000256" key="3">
    <source>
        <dbReference type="ARBA" id="ARBA00014600"/>
    </source>
</evidence>
<name>A0A8C2WNK6_CYCLU</name>
<keyword evidence="7 12" id="KW-0732">Signal</keyword>
<dbReference type="PANTHER" id="PTHR32012:SF0">
    <property type="entry name" value="TRANSMEMBRANE PROTEIN 182"/>
    <property type="match status" value="1"/>
</dbReference>
<keyword evidence="8 11" id="KW-1133">Transmembrane helix</keyword>
<dbReference type="InterPro" id="IPR026763">
    <property type="entry name" value="TMEM182"/>
</dbReference>
<evidence type="ECO:0000256" key="4">
    <source>
        <dbReference type="ARBA" id="ARBA00022475"/>
    </source>
</evidence>
<dbReference type="Ensembl" id="ENSCLMT00005007211.1">
    <property type="protein sequence ID" value="ENSCLMP00005006712.1"/>
    <property type="gene ID" value="ENSCLMG00005003691.1"/>
</dbReference>
<evidence type="ECO:0000256" key="11">
    <source>
        <dbReference type="SAM" id="Phobius"/>
    </source>
</evidence>
<dbReference type="AlphaFoldDB" id="A0A8C2WNK6"/>
<reference evidence="13" key="1">
    <citation type="submission" date="2025-08" db="UniProtKB">
        <authorList>
            <consortium name="Ensembl"/>
        </authorList>
    </citation>
    <scope>IDENTIFICATION</scope>
</reference>
<evidence type="ECO:0000256" key="5">
    <source>
        <dbReference type="ARBA" id="ARBA00022541"/>
    </source>
</evidence>
<keyword evidence="14" id="KW-1185">Reference proteome</keyword>
<dbReference type="Proteomes" id="UP000694565">
    <property type="component" value="Unplaced"/>
</dbReference>
<organism evidence="13 14">
    <name type="scientific">Cyclopterus lumpus</name>
    <name type="common">Lumpsucker</name>
    <dbReference type="NCBI Taxonomy" id="8103"/>
    <lineage>
        <taxon>Eukaryota</taxon>
        <taxon>Metazoa</taxon>
        <taxon>Chordata</taxon>
        <taxon>Craniata</taxon>
        <taxon>Vertebrata</taxon>
        <taxon>Euteleostomi</taxon>
        <taxon>Actinopterygii</taxon>
        <taxon>Neopterygii</taxon>
        <taxon>Teleostei</taxon>
        <taxon>Neoteleostei</taxon>
        <taxon>Acanthomorphata</taxon>
        <taxon>Eupercaria</taxon>
        <taxon>Perciformes</taxon>
        <taxon>Cottioidei</taxon>
        <taxon>Cottales</taxon>
        <taxon>Cyclopteridae</taxon>
        <taxon>Cyclopterus</taxon>
    </lineage>
</organism>
<dbReference type="GeneTree" id="ENSGT00390000017581"/>
<feature type="chain" id="PRO_5034465958" description="Transmembrane protein 182" evidence="12">
    <location>
        <begin position="16"/>
        <end position="251"/>
    </location>
</feature>
<comment type="subcellular location">
    <subcellularLocation>
        <location evidence="1">Cell membrane</location>
        <topology evidence="1">Multi-pass membrane protein</topology>
    </subcellularLocation>
</comment>
<dbReference type="GO" id="GO:0005886">
    <property type="term" value="C:plasma membrane"/>
    <property type="evidence" value="ECO:0007669"/>
    <property type="project" value="UniProtKB-SubCell"/>
</dbReference>
<evidence type="ECO:0000313" key="14">
    <source>
        <dbReference type="Proteomes" id="UP000694565"/>
    </source>
</evidence>
<evidence type="ECO:0000256" key="1">
    <source>
        <dbReference type="ARBA" id="ARBA00004651"/>
    </source>
</evidence>
<reference evidence="13" key="2">
    <citation type="submission" date="2025-09" db="UniProtKB">
        <authorList>
            <consortium name="Ensembl"/>
        </authorList>
    </citation>
    <scope>IDENTIFICATION</scope>
</reference>
<feature type="transmembrane region" description="Helical" evidence="11">
    <location>
        <begin position="167"/>
        <end position="188"/>
    </location>
</feature>
<comment type="similarity">
    <text evidence="2">Belongs to the TMEM182 family.</text>
</comment>
<keyword evidence="10" id="KW-0325">Glycoprotein</keyword>
<feature type="signal peptide" evidence="12">
    <location>
        <begin position="1"/>
        <end position="15"/>
    </location>
</feature>
<sequence>MVLLFLALFSGAVGALLALLSCGTEYWLLAAESCRSSTRACSGVAPSWRPQIINLCGTFGSVRASDSCDAFMKSIFGLTAATKLRPSPAANPPQYKVCQAAFLFPFPVSGTRGSPAEPYESPSAIVFRTFWSFFLVAGAASVVAGGFMVICAGPLANHRLYRVGGGLLLCGGLSLLAVLVMYLTWVQILDTLEQFALHHRASTCPSFHLSVRHGPSFLMAPVAVFFCLLAGLLFTLIGRGVQGIHGHNWNP</sequence>
<evidence type="ECO:0000256" key="2">
    <source>
        <dbReference type="ARBA" id="ARBA00006418"/>
    </source>
</evidence>
<keyword evidence="6 11" id="KW-0812">Transmembrane</keyword>
<protein>
    <recommendedName>
        <fullName evidence="3">Transmembrane protein 182</fullName>
    </recommendedName>
</protein>
<dbReference type="Pfam" id="PF13903">
    <property type="entry name" value="Claudin_2"/>
    <property type="match status" value="1"/>
</dbReference>
<keyword evidence="5" id="KW-0517">Myogenesis</keyword>
<feature type="transmembrane region" description="Helical" evidence="11">
    <location>
        <begin position="217"/>
        <end position="237"/>
    </location>
</feature>
<accession>A0A8C2WNK6</accession>
<dbReference type="InterPro" id="IPR004031">
    <property type="entry name" value="PMP22/EMP/MP20/Claudin"/>
</dbReference>
<evidence type="ECO:0000256" key="7">
    <source>
        <dbReference type="ARBA" id="ARBA00022729"/>
    </source>
</evidence>
<keyword evidence="4" id="KW-1003">Cell membrane</keyword>
<evidence type="ECO:0000313" key="13">
    <source>
        <dbReference type="Ensembl" id="ENSCLMP00005006712.1"/>
    </source>
</evidence>
<evidence type="ECO:0000256" key="12">
    <source>
        <dbReference type="SAM" id="SignalP"/>
    </source>
</evidence>
<evidence type="ECO:0000256" key="9">
    <source>
        <dbReference type="ARBA" id="ARBA00023136"/>
    </source>
</evidence>
<dbReference type="PANTHER" id="PTHR32012">
    <property type="entry name" value="TRANSMEMBRANE PROTEIN 182-RELATED"/>
    <property type="match status" value="1"/>
</dbReference>
<dbReference type="Gene3D" id="1.20.140.150">
    <property type="match status" value="1"/>
</dbReference>
<feature type="transmembrane region" description="Helical" evidence="11">
    <location>
        <begin position="130"/>
        <end position="155"/>
    </location>
</feature>
<dbReference type="GO" id="GO:0007517">
    <property type="term" value="P:muscle organ development"/>
    <property type="evidence" value="ECO:0007669"/>
    <property type="project" value="UniProtKB-KW"/>
</dbReference>
<proteinExistence type="inferred from homology"/>
<evidence type="ECO:0000256" key="8">
    <source>
        <dbReference type="ARBA" id="ARBA00022989"/>
    </source>
</evidence>
<evidence type="ECO:0000256" key="10">
    <source>
        <dbReference type="ARBA" id="ARBA00023180"/>
    </source>
</evidence>
<evidence type="ECO:0000256" key="6">
    <source>
        <dbReference type="ARBA" id="ARBA00022692"/>
    </source>
</evidence>
<keyword evidence="9 11" id="KW-0472">Membrane</keyword>